<comment type="caution">
    <text evidence="1">The sequence shown here is derived from an EMBL/GenBank/DDBJ whole genome shotgun (WGS) entry which is preliminary data.</text>
</comment>
<dbReference type="EMBL" id="NISI01000001">
    <property type="protein sequence ID" value="OWR05748.1"/>
    <property type="molecule type" value="Genomic_DNA"/>
</dbReference>
<name>A0A254NLI1_9BURK</name>
<organism evidence="1 2">
    <name type="scientific">Roseateles puraquae</name>
    <dbReference type="NCBI Taxonomy" id="431059"/>
    <lineage>
        <taxon>Bacteria</taxon>
        <taxon>Pseudomonadati</taxon>
        <taxon>Pseudomonadota</taxon>
        <taxon>Betaproteobacteria</taxon>
        <taxon>Burkholderiales</taxon>
        <taxon>Sphaerotilaceae</taxon>
        <taxon>Roseateles</taxon>
    </lineage>
</organism>
<dbReference type="OrthoDB" id="8660761at2"/>
<accession>A0A254NLI1</accession>
<evidence type="ECO:0000313" key="2">
    <source>
        <dbReference type="Proteomes" id="UP000197446"/>
    </source>
</evidence>
<dbReference type="Proteomes" id="UP000197446">
    <property type="component" value="Unassembled WGS sequence"/>
</dbReference>
<keyword evidence="2" id="KW-1185">Reference proteome</keyword>
<protein>
    <submittedName>
        <fullName evidence="1">Uncharacterized protein</fullName>
    </submittedName>
</protein>
<gene>
    <name evidence="1" type="ORF">CDO81_04675</name>
</gene>
<reference evidence="1 2" key="1">
    <citation type="journal article" date="2007" name="Int. J. Syst. Evol. Microbiol.">
        <title>Description of Pelomonas aquatica sp. nov. and Pelomonas puraquae sp. nov., isolated from industrial and haemodialysis water.</title>
        <authorList>
            <person name="Gomila M."/>
            <person name="Bowien B."/>
            <person name="Falsen E."/>
            <person name="Moore E.R."/>
            <person name="Lalucat J."/>
        </authorList>
    </citation>
    <scope>NUCLEOTIDE SEQUENCE [LARGE SCALE GENOMIC DNA]</scope>
    <source>
        <strain evidence="1 2">CCUG 52769</strain>
    </source>
</reference>
<sequence>MDQLANQTTPTSLPDDGILARVPSQFVGQAQGSLPEAELVPHDEIRIEVDAGWLGRVRLTFRKYRYTRPKGMRSAAAWSCRHAEPVVQVVEGCPTEPVGRAD</sequence>
<dbReference type="AlphaFoldDB" id="A0A254NLI1"/>
<evidence type="ECO:0000313" key="1">
    <source>
        <dbReference type="EMBL" id="OWR05748.1"/>
    </source>
</evidence>
<dbReference type="RefSeq" id="WP_088481953.1">
    <property type="nucleotide sequence ID" value="NZ_NISI01000001.1"/>
</dbReference>
<proteinExistence type="predicted"/>